<dbReference type="AlphaFoldDB" id="A0A5B8LTV3"/>
<protein>
    <submittedName>
        <fullName evidence="2">Uncharacterized protein</fullName>
    </submittedName>
</protein>
<dbReference type="EMBL" id="CP042304">
    <property type="protein sequence ID" value="QDZ11114.1"/>
    <property type="molecule type" value="Genomic_DNA"/>
</dbReference>
<dbReference type="Proteomes" id="UP000315364">
    <property type="component" value="Chromosome"/>
</dbReference>
<dbReference type="InterPro" id="IPR011990">
    <property type="entry name" value="TPR-like_helical_dom_sf"/>
</dbReference>
<dbReference type="OrthoDB" id="100177at2"/>
<sequence length="571" mass="60275">MTDPAPQREAILAALERLLAWPEISRSPQLGRFLDYIVQRTLEGNEGAIKAYSIAVDVFGRTADFDPQADPIVRVQARRLRSLLGDYYRGPGQGEALRIQLPVGRYVPDFAMVEPGQPEPVAPPAARPRWFGSWSFGASWFALAVIALGLAMAAYAMSAWGPRLGPGAAGAIQRPTITIVEFQNLAGATAAPPQAAGLAIELVTDLGQFGNIGVRYGGGGEANVAVAGLPTSDYVLTGIVRPDGEVVQYSAILTDSLTSTVVWNQTFAVPAAEALQSGVLDKVSKSLSLVLGSPRGPLHAAARQVLASSQSIDGRISPYLCRVLFDLYRETGGAGEAVRASACYAALSEDERASPPVLAAMASLLAEQVGIGETAPEDRFALASEDIRRAIGIDPISSFVWEQQARLHETLGERAAARAEFSSAVQLNGANVDALAAYAWLLALGGNLADAEAMARDAAEASPSPPPWYLGVPALLALRDGDFARAIACAELYAQADHELGPILAILAGQRAGDSAVVNRYLPQVLDVTAFRAKGVLPRLRERVGDDQLLDAIRTGLIQAGVPPMALVRGF</sequence>
<gene>
    <name evidence="2" type="ORF">FPZ08_10325</name>
</gene>
<evidence type="ECO:0000256" key="1">
    <source>
        <dbReference type="SAM" id="Phobius"/>
    </source>
</evidence>
<keyword evidence="1" id="KW-0812">Transmembrane</keyword>
<dbReference type="KEGG" id="dea:FPZ08_10325"/>
<reference evidence="2 3" key="1">
    <citation type="submission" date="2019-07" db="EMBL/GenBank/DDBJ databases">
        <title>Full genome sequence of Devosia sp. Gsoil 520.</title>
        <authorList>
            <person name="Im W.-T."/>
        </authorList>
    </citation>
    <scope>NUCLEOTIDE SEQUENCE [LARGE SCALE GENOMIC DNA]</scope>
    <source>
        <strain evidence="2 3">Gsoil 520</strain>
    </source>
</reference>
<name>A0A5B8LTV3_9HYPH</name>
<keyword evidence="1" id="KW-0472">Membrane</keyword>
<feature type="transmembrane region" description="Helical" evidence="1">
    <location>
        <begin position="137"/>
        <end position="157"/>
    </location>
</feature>
<proteinExistence type="predicted"/>
<dbReference type="Gene3D" id="1.25.40.10">
    <property type="entry name" value="Tetratricopeptide repeat domain"/>
    <property type="match status" value="1"/>
</dbReference>
<keyword evidence="3" id="KW-1185">Reference proteome</keyword>
<evidence type="ECO:0000313" key="2">
    <source>
        <dbReference type="EMBL" id="QDZ11114.1"/>
    </source>
</evidence>
<dbReference type="SUPFAM" id="SSF48452">
    <property type="entry name" value="TPR-like"/>
    <property type="match status" value="1"/>
</dbReference>
<dbReference type="RefSeq" id="WP_146289937.1">
    <property type="nucleotide sequence ID" value="NZ_CP042304.1"/>
</dbReference>
<accession>A0A5B8LTV3</accession>
<organism evidence="2 3">
    <name type="scientific">Devosia ginsengisoli</name>
    <dbReference type="NCBI Taxonomy" id="400770"/>
    <lineage>
        <taxon>Bacteria</taxon>
        <taxon>Pseudomonadati</taxon>
        <taxon>Pseudomonadota</taxon>
        <taxon>Alphaproteobacteria</taxon>
        <taxon>Hyphomicrobiales</taxon>
        <taxon>Devosiaceae</taxon>
        <taxon>Devosia</taxon>
    </lineage>
</organism>
<keyword evidence="1" id="KW-1133">Transmembrane helix</keyword>
<evidence type="ECO:0000313" key="3">
    <source>
        <dbReference type="Proteomes" id="UP000315364"/>
    </source>
</evidence>